<dbReference type="EMBL" id="FXYG01000001">
    <property type="protein sequence ID" value="SMX33143.1"/>
    <property type="molecule type" value="Genomic_DNA"/>
</dbReference>
<name>A0A238JRR8_9RHOB</name>
<sequence>MVFKHHVPVKIRQKVPQPVVKPSPRPAGMCGRCQVMGDMPDQSDTLGVTIVIGAHNSDRVFDPFHAAHAHGRKQDDLLFCHVRFHFGRQFGQRADQPSGGLGIVSVNQGHAFSKMLKLLKLGSVCFVIPCEDVINQGACLKISFVHIEVRHGSCFQGSRPEHLESEFDLRILFC</sequence>
<evidence type="ECO:0000313" key="2">
    <source>
        <dbReference type="Proteomes" id="UP000202485"/>
    </source>
</evidence>
<evidence type="ECO:0000313" key="1">
    <source>
        <dbReference type="EMBL" id="SMX33143.1"/>
    </source>
</evidence>
<proteinExistence type="predicted"/>
<dbReference type="AlphaFoldDB" id="A0A238JRR8"/>
<gene>
    <name evidence="1" type="ORF">RUA8715_00104</name>
</gene>
<protein>
    <submittedName>
        <fullName evidence="1">Uncharacterized protein</fullName>
    </submittedName>
</protein>
<reference evidence="2" key="1">
    <citation type="submission" date="2017-05" db="EMBL/GenBank/DDBJ databases">
        <authorList>
            <person name="Rodrigo-Torres L."/>
            <person name="Arahal R. D."/>
            <person name="Lucena T."/>
        </authorList>
    </citation>
    <scope>NUCLEOTIDE SEQUENCE [LARGE SCALE GENOMIC DNA]</scope>
    <source>
        <strain evidence="2">CECT 8715</strain>
    </source>
</reference>
<accession>A0A238JRR8</accession>
<organism evidence="1 2">
    <name type="scientific">Ruegeria arenilitoris</name>
    <dbReference type="NCBI Taxonomy" id="1173585"/>
    <lineage>
        <taxon>Bacteria</taxon>
        <taxon>Pseudomonadati</taxon>
        <taxon>Pseudomonadota</taxon>
        <taxon>Alphaproteobacteria</taxon>
        <taxon>Rhodobacterales</taxon>
        <taxon>Roseobacteraceae</taxon>
        <taxon>Ruegeria</taxon>
    </lineage>
</organism>
<dbReference type="Proteomes" id="UP000202485">
    <property type="component" value="Unassembled WGS sequence"/>
</dbReference>
<keyword evidence="2" id="KW-1185">Reference proteome</keyword>